<evidence type="ECO:0000256" key="10">
    <source>
        <dbReference type="ARBA" id="ARBA00023136"/>
    </source>
</evidence>
<sequence length="931" mass="104857">MMLPYALRILLLTLKHSLPWFMVYLYGYLNGNVWLFLLCSLFFYSTRDWTFRRKIREKINTATSALELSVLNVASEHDLPAWVRHPDAHRSEWSNVILKRLWPHLEAFLNVSFQNLEKDPGLQEKLGPLRIKMIRFPDFSLGKIPPKIGGIKVHQAVHRDEIIIDVSLHYRGDLRLNFDIVLKDLSSPLRSSINNFSFNGTLRIHLTPLLKDVPFVGGLKIMFLQAPEIDFDLGGMATSLDMPGIGLFLRHVIQDQLEHTIVMPHAIHVSMLDPERLAMLSAIKAESQKGLLLPAGVLTVNIIEGKGLVNKDKAFLGQGKSDPYAKLRIVADGMAHVFKTEVVPDNLHPVWNHVVDMPVDDPETLDNLQIEIWDEDRGSKDDFMGKCTIPVKVLRTAITSRQAQDVWKELEEVKKGSLHTEVSWSELNLNRNDSEDDFHKGVVTILVDSCSSLLGGRTGLKLPNPLVVAELCSITQSTETVIGSVNPVFSHRMNFLVRDPTSDTLKITVKDDKRDEDLGSIRIHLSDLLGQADLSFVNQKYTLTSRLAKGGKSPVVTLSLMFRYIHRPTTSSFGVHKSLRELHKIMATTLKPVAAVGVVDHSIREVQKPVKIAHRGPIHSDPTLAEDGDSLTFMDDTETASTTSSTATADTKENHNNISAITNNNNNNNYNNNIASPEALDEKKTDLKRQLEESYPVNNSVATTNGHLHDQRTITPQRNASINRSYRNIRPEIHNLPSSPIRVDSQPKVLIRLTYNIRTKTLTVGIRKVKNLQHTNFMSLPSPYVKTYLIQTVGVGCSRRIAHSKRKTSVRKQTVHPNFEESFEYFMPLSHIGHRRMETMVCSDSRILGRNSVIGRVIIEFWDVHQAILSRENPNKTDSIVVEDWHILNCAKSAEPMGTHSTLPRSRSTPTSSTLPRKHSSSLTSSPSFKH</sequence>
<dbReference type="PANTHER" id="PTHR45761:SF1">
    <property type="entry name" value="EXTENDED SYNAPTOTAGMIN-LIKE PROTEIN 2, ISOFORM C"/>
    <property type="match status" value="1"/>
</dbReference>
<dbReference type="AlphaFoldDB" id="A0A553NCI2"/>
<keyword evidence="6" id="KW-0106">Calcium</keyword>
<dbReference type="InterPro" id="IPR039010">
    <property type="entry name" value="Synaptotagmin_SMP"/>
</dbReference>
<evidence type="ECO:0000256" key="1">
    <source>
        <dbReference type="ARBA" id="ARBA00004370"/>
    </source>
</evidence>
<dbReference type="GO" id="GO:0031210">
    <property type="term" value="F:phosphatidylcholine binding"/>
    <property type="evidence" value="ECO:0007669"/>
    <property type="project" value="TreeGrafter"/>
</dbReference>
<dbReference type="InterPro" id="IPR035892">
    <property type="entry name" value="C2_domain_sf"/>
</dbReference>
<keyword evidence="3 12" id="KW-0812">Transmembrane</keyword>
<dbReference type="GO" id="GO:0008429">
    <property type="term" value="F:phosphatidylethanolamine binding"/>
    <property type="evidence" value="ECO:0007669"/>
    <property type="project" value="TreeGrafter"/>
</dbReference>
<name>A0A553NCI2_TIGCA</name>
<keyword evidence="2" id="KW-0813">Transport</keyword>
<feature type="region of interest" description="Disordered" evidence="11">
    <location>
        <begin position="896"/>
        <end position="931"/>
    </location>
</feature>
<dbReference type="Gene3D" id="2.60.40.150">
    <property type="entry name" value="C2 domain"/>
    <property type="match status" value="3"/>
</dbReference>
<evidence type="ECO:0000256" key="3">
    <source>
        <dbReference type="ARBA" id="ARBA00022692"/>
    </source>
</evidence>
<dbReference type="GO" id="GO:0006869">
    <property type="term" value="P:lipid transport"/>
    <property type="evidence" value="ECO:0007669"/>
    <property type="project" value="UniProtKB-KW"/>
</dbReference>
<feature type="domain" description="C2" evidence="13">
    <location>
        <begin position="745"/>
        <end position="877"/>
    </location>
</feature>
<feature type="transmembrane region" description="Helical" evidence="12">
    <location>
        <begin position="20"/>
        <end position="44"/>
    </location>
</feature>
<protein>
    <recommendedName>
        <fullName evidence="17">C2 domain-containing protein</fullName>
    </recommendedName>
</protein>
<evidence type="ECO:0000256" key="6">
    <source>
        <dbReference type="ARBA" id="ARBA00022837"/>
    </source>
</evidence>
<evidence type="ECO:0000313" key="16">
    <source>
        <dbReference type="Proteomes" id="UP000318571"/>
    </source>
</evidence>
<dbReference type="GO" id="GO:0005509">
    <property type="term" value="F:calcium ion binding"/>
    <property type="evidence" value="ECO:0007669"/>
    <property type="project" value="TreeGrafter"/>
</dbReference>
<feature type="compositionally biased region" description="Low complexity" evidence="11">
    <location>
        <begin position="901"/>
        <end position="915"/>
    </location>
</feature>
<proteinExistence type="predicted"/>
<dbReference type="Pfam" id="PF17047">
    <property type="entry name" value="SMP_LBD"/>
    <property type="match status" value="1"/>
</dbReference>
<comment type="caution">
    <text evidence="15">The sequence shown here is derived from an EMBL/GenBank/DDBJ whole genome shotgun (WGS) entry which is preliminary data.</text>
</comment>
<dbReference type="InterPro" id="IPR031468">
    <property type="entry name" value="SMP_LBD"/>
</dbReference>
<evidence type="ECO:0000256" key="12">
    <source>
        <dbReference type="SAM" id="Phobius"/>
    </source>
</evidence>
<dbReference type="GO" id="GO:0005789">
    <property type="term" value="C:endoplasmic reticulum membrane"/>
    <property type="evidence" value="ECO:0007669"/>
    <property type="project" value="TreeGrafter"/>
</dbReference>
<dbReference type="InterPro" id="IPR000008">
    <property type="entry name" value="C2_dom"/>
</dbReference>
<keyword evidence="4" id="KW-0479">Metal-binding</keyword>
<keyword evidence="16" id="KW-1185">Reference proteome</keyword>
<dbReference type="EMBL" id="VCGU01000458">
    <property type="protein sequence ID" value="TRY63162.1"/>
    <property type="molecule type" value="Genomic_DNA"/>
</dbReference>
<dbReference type="InterPro" id="IPR051634">
    <property type="entry name" value="Extended_Synaptotagmin"/>
</dbReference>
<keyword evidence="9" id="KW-0446">Lipid-binding</keyword>
<dbReference type="GO" id="GO:0005544">
    <property type="term" value="F:calcium-dependent phospholipid binding"/>
    <property type="evidence" value="ECO:0007669"/>
    <property type="project" value="TreeGrafter"/>
</dbReference>
<evidence type="ECO:0000256" key="11">
    <source>
        <dbReference type="SAM" id="MobiDB-lite"/>
    </source>
</evidence>
<evidence type="ECO:0000256" key="2">
    <source>
        <dbReference type="ARBA" id="ARBA00022448"/>
    </source>
</evidence>
<reference evidence="15 16" key="1">
    <citation type="journal article" date="2018" name="Nat. Ecol. Evol.">
        <title>Genomic signatures of mitonuclear coevolution across populations of Tigriopus californicus.</title>
        <authorList>
            <person name="Barreto F.S."/>
            <person name="Watson E.T."/>
            <person name="Lima T.G."/>
            <person name="Willett C.S."/>
            <person name="Edmands S."/>
            <person name="Li W."/>
            <person name="Burton R.S."/>
        </authorList>
    </citation>
    <scope>NUCLEOTIDE SEQUENCE [LARGE SCALE GENOMIC DNA]</scope>
    <source>
        <strain evidence="15 16">San Diego</strain>
    </source>
</reference>
<dbReference type="SUPFAM" id="SSF49562">
    <property type="entry name" value="C2 domain (Calcium/lipid-binding domain, CaLB)"/>
    <property type="match status" value="3"/>
</dbReference>
<evidence type="ECO:0000256" key="7">
    <source>
        <dbReference type="ARBA" id="ARBA00022989"/>
    </source>
</evidence>
<dbReference type="PANTHER" id="PTHR45761">
    <property type="entry name" value="EXTENDED SYNAPTOTAGMIN-LIKE PROTEIN 2, ISOFORM C"/>
    <property type="match status" value="1"/>
</dbReference>
<gene>
    <name evidence="15" type="ORF">TCAL_10826</name>
</gene>
<dbReference type="Pfam" id="PF00168">
    <property type="entry name" value="C2"/>
    <property type="match status" value="3"/>
</dbReference>
<evidence type="ECO:0000256" key="9">
    <source>
        <dbReference type="ARBA" id="ARBA00023121"/>
    </source>
</evidence>
<feature type="domain" description="C2" evidence="13">
    <location>
        <begin position="423"/>
        <end position="548"/>
    </location>
</feature>
<dbReference type="GO" id="GO:0035091">
    <property type="term" value="F:phosphatidylinositol binding"/>
    <property type="evidence" value="ECO:0007669"/>
    <property type="project" value="TreeGrafter"/>
</dbReference>
<feature type="domain" description="C2" evidence="13">
    <location>
        <begin position="277"/>
        <end position="408"/>
    </location>
</feature>
<dbReference type="PROSITE" id="PS50004">
    <property type="entry name" value="C2"/>
    <property type="match status" value="3"/>
</dbReference>
<evidence type="ECO:0000259" key="14">
    <source>
        <dbReference type="PROSITE" id="PS51847"/>
    </source>
</evidence>
<dbReference type="SMART" id="SM00239">
    <property type="entry name" value="C2"/>
    <property type="match status" value="3"/>
</dbReference>
<dbReference type="CDD" id="cd21670">
    <property type="entry name" value="SMP_ESyt"/>
    <property type="match status" value="1"/>
</dbReference>
<evidence type="ECO:0000259" key="13">
    <source>
        <dbReference type="PROSITE" id="PS50004"/>
    </source>
</evidence>
<evidence type="ECO:0000256" key="4">
    <source>
        <dbReference type="ARBA" id="ARBA00022723"/>
    </source>
</evidence>
<keyword evidence="10 12" id="KW-0472">Membrane</keyword>
<feature type="domain" description="SMP-LTD" evidence="14">
    <location>
        <begin position="87"/>
        <end position="272"/>
    </location>
</feature>
<feature type="compositionally biased region" description="Polar residues" evidence="11">
    <location>
        <begin position="921"/>
        <end position="931"/>
    </location>
</feature>
<keyword evidence="7 12" id="KW-1133">Transmembrane helix</keyword>
<comment type="subcellular location">
    <subcellularLocation>
        <location evidence="1">Membrane</location>
    </subcellularLocation>
</comment>
<dbReference type="OMA" id="TERSEWI"/>
<accession>A0A553NCI2</accession>
<dbReference type="STRING" id="6832.A0A553NCI2"/>
<dbReference type="OrthoDB" id="1029639at2759"/>
<dbReference type="Proteomes" id="UP000318571">
    <property type="component" value="Chromosome 10"/>
</dbReference>
<evidence type="ECO:0000256" key="8">
    <source>
        <dbReference type="ARBA" id="ARBA00023055"/>
    </source>
</evidence>
<keyword evidence="5" id="KW-0677">Repeat</keyword>
<organism evidence="15 16">
    <name type="scientific">Tigriopus californicus</name>
    <name type="common">Marine copepod</name>
    <dbReference type="NCBI Taxonomy" id="6832"/>
    <lineage>
        <taxon>Eukaryota</taxon>
        <taxon>Metazoa</taxon>
        <taxon>Ecdysozoa</taxon>
        <taxon>Arthropoda</taxon>
        <taxon>Crustacea</taxon>
        <taxon>Multicrustacea</taxon>
        <taxon>Hexanauplia</taxon>
        <taxon>Copepoda</taxon>
        <taxon>Harpacticoida</taxon>
        <taxon>Harpacticidae</taxon>
        <taxon>Tigriopus</taxon>
    </lineage>
</organism>
<evidence type="ECO:0000313" key="15">
    <source>
        <dbReference type="EMBL" id="TRY63162.1"/>
    </source>
</evidence>
<keyword evidence="8" id="KW-0445">Lipid transport</keyword>
<dbReference type="PROSITE" id="PS51847">
    <property type="entry name" value="SMP"/>
    <property type="match status" value="1"/>
</dbReference>
<evidence type="ECO:0000256" key="5">
    <source>
        <dbReference type="ARBA" id="ARBA00022737"/>
    </source>
</evidence>
<evidence type="ECO:0008006" key="17">
    <source>
        <dbReference type="Google" id="ProtNLM"/>
    </source>
</evidence>